<evidence type="ECO:0000313" key="2">
    <source>
        <dbReference type="EMBL" id="KAJ8033718.1"/>
    </source>
</evidence>
<dbReference type="AlphaFoldDB" id="A0A9Q1H5M0"/>
<gene>
    <name evidence="2" type="ORF">HOLleu_24053</name>
</gene>
<keyword evidence="1" id="KW-1133">Transmembrane helix</keyword>
<proteinExistence type="predicted"/>
<sequence length="161" mass="18187">MLAIRLSISFLFCSDVTVIGDLLPWLLSILIAVVVIALLAWLYFLMKRCTLVRPEASIPLREDDTSPTLSDIMISETPPYFTNVTSSQSFRVKAPTYASYDFHPNPPPSYDEVISSYGNCRIWPQEGQIFGQMDCTFPHELEETIVTIETDETKLTPEDTS</sequence>
<dbReference type="OrthoDB" id="10519552at2759"/>
<keyword evidence="3" id="KW-1185">Reference proteome</keyword>
<protein>
    <submittedName>
        <fullName evidence="2">Uncharacterized protein</fullName>
    </submittedName>
</protein>
<evidence type="ECO:0000256" key="1">
    <source>
        <dbReference type="SAM" id="Phobius"/>
    </source>
</evidence>
<reference evidence="2" key="1">
    <citation type="submission" date="2021-10" db="EMBL/GenBank/DDBJ databases">
        <title>Tropical sea cucumber genome reveals ecological adaptation and Cuvierian tubules defense mechanism.</title>
        <authorList>
            <person name="Chen T."/>
        </authorList>
    </citation>
    <scope>NUCLEOTIDE SEQUENCE</scope>
    <source>
        <strain evidence="2">Nanhai2018</strain>
        <tissue evidence="2">Muscle</tissue>
    </source>
</reference>
<keyword evidence="1" id="KW-0812">Transmembrane</keyword>
<accession>A0A9Q1H5M0</accession>
<dbReference type="EMBL" id="JAIZAY010000011">
    <property type="protein sequence ID" value="KAJ8033718.1"/>
    <property type="molecule type" value="Genomic_DNA"/>
</dbReference>
<keyword evidence="1" id="KW-0472">Membrane</keyword>
<feature type="transmembrane region" description="Helical" evidence="1">
    <location>
        <begin position="22"/>
        <end position="44"/>
    </location>
</feature>
<dbReference type="Proteomes" id="UP001152320">
    <property type="component" value="Chromosome 11"/>
</dbReference>
<name>A0A9Q1H5M0_HOLLE</name>
<evidence type="ECO:0000313" key="3">
    <source>
        <dbReference type="Proteomes" id="UP001152320"/>
    </source>
</evidence>
<comment type="caution">
    <text evidence="2">The sequence shown here is derived from an EMBL/GenBank/DDBJ whole genome shotgun (WGS) entry which is preliminary data.</text>
</comment>
<organism evidence="2 3">
    <name type="scientific">Holothuria leucospilota</name>
    <name type="common">Black long sea cucumber</name>
    <name type="synonym">Mertensiothuria leucospilota</name>
    <dbReference type="NCBI Taxonomy" id="206669"/>
    <lineage>
        <taxon>Eukaryota</taxon>
        <taxon>Metazoa</taxon>
        <taxon>Echinodermata</taxon>
        <taxon>Eleutherozoa</taxon>
        <taxon>Echinozoa</taxon>
        <taxon>Holothuroidea</taxon>
        <taxon>Aspidochirotacea</taxon>
        <taxon>Aspidochirotida</taxon>
        <taxon>Holothuriidae</taxon>
        <taxon>Holothuria</taxon>
    </lineage>
</organism>